<keyword evidence="2 9" id="KW-0863">Zinc-finger</keyword>
<dbReference type="InterPro" id="IPR013088">
    <property type="entry name" value="Znf_NHR/GATA"/>
</dbReference>
<dbReference type="GO" id="GO:0003700">
    <property type="term" value="F:DNA-binding transcription factor activity"/>
    <property type="evidence" value="ECO:0007669"/>
    <property type="project" value="InterPro"/>
</dbReference>
<dbReference type="Gene3D" id="1.10.565.10">
    <property type="entry name" value="Retinoid X Receptor"/>
    <property type="match status" value="1"/>
</dbReference>
<dbReference type="PROSITE" id="PS00031">
    <property type="entry name" value="NUCLEAR_REC_DBD_1"/>
    <property type="match status" value="1"/>
</dbReference>
<evidence type="ECO:0000256" key="4">
    <source>
        <dbReference type="ARBA" id="ARBA00023015"/>
    </source>
</evidence>
<dbReference type="PANTHER" id="PTHR46011">
    <property type="entry name" value="NUCLEAR HORMONE RECEPTOR FAMILY MEMBER NHR-86-RELATED"/>
    <property type="match status" value="1"/>
</dbReference>
<keyword evidence="6 9" id="KW-0804">Transcription</keyword>
<dbReference type="GO" id="GO:0005634">
    <property type="term" value="C:nucleus"/>
    <property type="evidence" value="ECO:0007669"/>
    <property type="project" value="UniProtKB-SubCell"/>
</dbReference>
<comment type="similarity">
    <text evidence="9">Belongs to the nuclear hormone receptor family.</text>
</comment>
<evidence type="ECO:0000259" key="11">
    <source>
        <dbReference type="PROSITE" id="PS51843"/>
    </source>
</evidence>
<evidence type="ECO:0000256" key="3">
    <source>
        <dbReference type="ARBA" id="ARBA00022833"/>
    </source>
</evidence>
<dbReference type="InterPro" id="IPR000536">
    <property type="entry name" value="Nucl_hrmn_rcpt_lig-bd"/>
</dbReference>
<evidence type="ECO:0000313" key="12">
    <source>
        <dbReference type="EMBL" id="VDM40993.1"/>
    </source>
</evidence>
<sequence>MNGVLESLSQTEECSVCGDVADGYHYGVLSCRGCNAFFRRAITYDLNFMCRRGGNCRVDKTVQPRRNIASVHLKAESECSFSESAKSSAEPSPTNDFLASPHSAFQSLTVKDEEASPSSSFETHFVTRGLIARLADDYKLQRRKRRLMLCTNVEEVLCDELEVQLKRPAEGSDLASIFRVQMVLMFERIESVSDKSKILRSFAVRYLLLDSVFHSVELGVRDRIVLVNNSYITPGHIPPFYPGEDADSRTVKLMMYGDNSFRLVEELIAPMIDMQFTVGEMMALRLIIFWNPGGVTLDALTNQIVQSASDMAIRELNTWYIEQNFDDVDARLSSLLLLLPSLANHTQTLLEMVKLIPSFGMMNEWDSPFRDILSL</sequence>
<keyword evidence="4 9" id="KW-0805">Transcription regulation</keyword>
<dbReference type="GO" id="GO:0043565">
    <property type="term" value="F:sequence-specific DNA binding"/>
    <property type="evidence" value="ECO:0007669"/>
    <property type="project" value="InterPro"/>
</dbReference>
<dbReference type="InterPro" id="IPR035500">
    <property type="entry name" value="NHR-like_dom_sf"/>
</dbReference>
<dbReference type="SUPFAM" id="SSF48508">
    <property type="entry name" value="Nuclear receptor ligand-binding domain"/>
    <property type="match status" value="1"/>
</dbReference>
<reference evidence="12 13" key="2">
    <citation type="submission" date="2018-11" db="EMBL/GenBank/DDBJ databases">
        <authorList>
            <consortium name="Pathogen Informatics"/>
        </authorList>
    </citation>
    <scope>NUCLEOTIDE SEQUENCE [LARGE SCALE GENOMIC DNA]</scope>
</reference>
<dbReference type="SUPFAM" id="SSF57716">
    <property type="entry name" value="Glucocorticoid receptor-like (DNA-binding domain)"/>
    <property type="match status" value="1"/>
</dbReference>
<protein>
    <submittedName>
        <fullName evidence="14">Zinc finger, C4 type</fullName>
    </submittedName>
</protein>
<dbReference type="PRINTS" id="PR00047">
    <property type="entry name" value="STROIDFINGER"/>
</dbReference>
<evidence type="ECO:0000259" key="10">
    <source>
        <dbReference type="PROSITE" id="PS51030"/>
    </source>
</evidence>
<reference evidence="14" key="1">
    <citation type="submission" date="2016-06" db="UniProtKB">
        <authorList>
            <consortium name="WormBaseParasite"/>
        </authorList>
    </citation>
    <scope>IDENTIFICATION</scope>
</reference>
<dbReference type="Pfam" id="PF00104">
    <property type="entry name" value="Hormone_recep"/>
    <property type="match status" value="1"/>
</dbReference>
<evidence type="ECO:0000256" key="5">
    <source>
        <dbReference type="ARBA" id="ARBA00023125"/>
    </source>
</evidence>
<keyword evidence="1 9" id="KW-0479">Metal-binding</keyword>
<dbReference type="PROSITE" id="PS51843">
    <property type="entry name" value="NR_LBD"/>
    <property type="match status" value="1"/>
</dbReference>
<keyword evidence="13" id="KW-1185">Reference proteome</keyword>
<evidence type="ECO:0000256" key="1">
    <source>
        <dbReference type="ARBA" id="ARBA00022723"/>
    </source>
</evidence>
<evidence type="ECO:0000256" key="7">
    <source>
        <dbReference type="ARBA" id="ARBA00023170"/>
    </source>
</evidence>
<dbReference type="SMART" id="SM00399">
    <property type="entry name" value="ZnF_C4"/>
    <property type="match status" value="1"/>
</dbReference>
<dbReference type="Pfam" id="PF00105">
    <property type="entry name" value="zf-C4"/>
    <property type="match status" value="1"/>
</dbReference>
<keyword evidence="7 9" id="KW-0675">Receptor</keyword>
<evidence type="ECO:0000256" key="6">
    <source>
        <dbReference type="ARBA" id="ARBA00023163"/>
    </source>
</evidence>
<evidence type="ECO:0000313" key="14">
    <source>
        <dbReference type="WBParaSite" id="TCNE_0000967201-mRNA-1"/>
    </source>
</evidence>
<evidence type="ECO:0000256" key="2">
    <source>
        <dbReference type="ARBA" id="ARBA00022771"/>
    </source>
</evidence>
<dbReference type="Proteomes" id="UP000050794">
    <property type="component" value="Unassembled WGS sequence"/>
</dbReference>
<proteinExistence type="inferred from homology"/>
<accession>A0A183UMF2</accession>
<organism evidence="13 14">
    <name type="scientific">Toxocara canis</name>
    <name type="common">Canine roundworm</name>
    <dbReference type="NCBI Taxonomy" id="6265"/>
    <lineage>
        <taxon>Eukaryota</taxon>
        <taxon>Metazoa</taxon>
        <taxon>Ecdysozoa</taxon>
        <taxon>Nematoda</taxon>
        <taxon>Chromadorea</taxon>
        <taxon>Rhabditida</taxon>
        <taxon>Spirurina</taxon>
        <taxon>Ascaridomorpha</taxon>
        <taxon>Ascaridoidea</taxon>
        <taxon>Toxocaridae</taxon>
        <taxon>Toxocara</taxon>
    </lineage>
</organism>
<dbReference type="PROSITE" id="PS51030">
    <property type="entry name" value="NUCLEAR_REC_DBD_2"/>
    <property type="match status" value="1"/>
</dbReference>
<feature type="domain" description="NR LBD" evidence="11">
    <location>
        <begin position="136"/>
        <end position="375"/>
    </location>
</feature>
<evidence type="ECO:0000256" key="9">
    <source>
        <dbReference type="RuleBase" id="RU004334"/>
    </source>
</evidence>
<name>A0A183UMF2_TOXCA</name>
<dbReference type="SMART" id="SM00430">
    <property type="entry name" value="HOLI"/>
    <property type="match status" value="1"/>
</dbReference>
<evidence type="ECO:0000313" key="13">
    <source>
        <dbReference type="Proteomes" id="UP000050794"/>
    </source>
</evidence>
<comment type="subcellular location">
    <subcellularLocation>
        <location evidence="9">Nucleus</location>
    </subcellularLocation>
</comment>
<gene>
    <name evidence="12" type="ORF">TCNE_LOCUS9672</name>
</gene>
<keyword evidence="3 9" id="KW-0862">Zinc</keyword>
<dbReference type="AlphaFoldDB" id="A0A183UMF2"/>
<feature type="domain" description="Nuclear receptor" evidence="10">
    <location>
        <begin position="11"/>
        <end position="96"/>
    </location>
</feature>
<dbReference type="GO" id="GO:0008270">
    <property type="term" value="F:zinc ion binding"/>
    <property type="evidence" value="ECO:0007669"/>
    <property type="project" value="UniProtKB-KW"/>
</dbReference>
<dbReference type="WBParaSite" id="TCNE_0000967201-mRNA-1">
    <property type="protein sequence ID" value="TCNE_0000967201-mRNA-1"/>
    <property type="gene ID" value="TCNE_0000967201"/>
</dbReference>
<keyword evidence="5 9" id="KW-0238">DNA-binding</keyword>
<evidence type="ECO:0000256" key="8">
    <source>
        <dbReference type="ARBA" id="ARBA00023242"/>
    </source>
</evidence>
<dbReference type="Gene3D" id="3.30.50.10">
    <property type="entry name" value="Erythroid Transcription Factor GATA-1, subunit A"/>
    <property type="match status" value="1"/>
</dbReference>
<dbReference type="InterPro" id="IPR001628">
    <property type="entry name" value="Znf_hrmn_rcpt"/>
</dbReference>
<dbReference type="EMBL" id="UYWY01020245">
    <property type="protein sequence ID" value="VDM40993.1"/>
    <property type="molecule type" value="Genomic_DNA"/>
</dbReference>
<dbReference type="PANTHER" id="PTHR46011:SF22">
    <property type="entry name" value="NUCLEAR HORMONE RECEPTOR FAMILY"/>
    <property type="match status" value="1"/>
</dbReference>
<keyword evidence="8 9" id="KW-0539">Nucleus</keyword>